<feature type="compositionally biased region" description="Pro residues" evidence="14">
    <location>
        <begin position="720"/>
        <end position="736"/>
    </location>
</feature>
<feature type="compositionally biased region" description="Basic residues" evidence="14">
    <location>
        <begin position="856"/>
        <end position="872"/>
    </location>
</feature>
<evidence type="ECO:0000256" key="10">
    <source>
        <dbReference type="ARBA" id="ARBA00022840"/>
    </source>
</evidence>
<dbReference type="Gene3D" id="3.30.200.20">
    <property type="entry name" value="Phosphorylase Kinase, domain 1"/>
    <property type="match status" value="1"/>
</dbReference>
<feature type="region of interest" description="Disordered" evidence="14">
    <location>
        <begin position="1729"/>
        <end position="1778"/>
    </location>
</feature>
<feature type="region of interest" description="Disordered" evidence="14">
    <location>
        <begin position="1304"/>
        <end position="1326"/>
    </location>
</feature>
<dbReference type="Pfam" id="PF24889">
    <property type="entry name" value="CCTL2_WNK"/>
    <property type="match status" value="1"/>
</dbReference>
<dbReference type="GO" id="GO:0005737">
    <property type="term" value="C:cytoplasm"/>
    <property type="evidence" value="ECO:0007669"/>
    <property type="project" value="UniProtKB-SubCell"/>
</dbReference>
<dbReference type="FunFam" id="3.30.200.20:FF:000494">
    <property type="entry name" value="serine/threonine-protein kinase WNK2 isoform X2"/>
    <property type="match status" value="1"/>
</dbReference>
<evidence type="ECO:0000256" key="1">
    <source>
        <dbReference type="ARBA" id="ARBA00001946"/>
    </source>
</evidence>
<dbReference type="FunFam" id="3.10.20.90:FF:000012">
    <property type="entry name" value="Serine/threonine-protein kinase WNK1 isoform 2"/>
    <property type="match status" value="1"/>
</dbReference>
<sequence length="2053" mass="219160">MSEENSSSKAVKFIAPLAPVSSPSPCPSPQTPHKNVNGSASSDTHVVEKLLGEPEVQRRRHTMDRDSKTAEHRFFRRSVICDSNATALDLPSKAAVLLTSPPDCEGTPIIFSPQLLNLGGQDYEGEESQRGSYLQSSTLQPSFGHGGAVEEGDLQNAEGDLDVCTIAVPTSSSVEHSADGAVTEPSSTVLDVTNKTVAKQPDIVLRPRGLQEQVAKDGKAVGNVYEGSISSPTEEKDRETEEEKGLAKARAEQREREQEDIEEAETKAVGTSPDGRFLKFDIEIGRGSFKTVYKGLDTETTVEVAWCELQDRKLSKSERQRFKEEAGMLKGLQHPNIVRFYDSWEGPCKGKKCIVLVTELMTSGTLKTYLKRFKVMKIKVLRSWCRQILKGLHFLHTRAPPIIHRDLKCDNIFITGPTGSVKIGDLGLATLKRASFAKSVIGTPEFMAPEMYEEKYDESVDVYAFGMCMLEMATSEYPYSECQNAAQIYRRVTSGVKPASFDKVAIPEVKEIIDCCIRTNKDERYAIKILLNHAFFQEETGVRVELAEEDDGEMIAIKLWLRIEDVKKLKGKYKDNEAIEFSFDLNKDVPEDVAQEMVESGYVAEADHKTMAKAIKDRVSLIRRKREQRQLVREEQEKRKLEAEHQQQQQQQQQHDTHKASHTQAETEETEVEQHQLLYQQASISHTSEGGVDSGQGSSVFSSDSPHLGQLTMSYSCPPSSQPPSQPQTPYPPTPSATPQQHPGYAQPLQPMQTQVSSPQPTSGPALVPASTQPPLSGTAQQVASSSQSSTSLQSPTHTPLPQSPAQPASQSSELPQSQLQPPQVLSFIESGHSETSGLSDGNEGGGGGRHEGRSAKRHQRRSVRSRSHHEKTTKAKLNVLNISNLGDRVAECQLETHNRKMVTFRFDLDGDNPEEIAQIMVESEFILESERESFIEQVREVIENADEKGLERDANSQTKKTMAGDTQQQNPAISAPMQGIPPSPSAQVVHSAGRRFIVSLVPEARLKEQMLPTSPSLVPHVETVSPPPSQTPGQGLGLSHSTGAVSLHQAFSELRQNQNQLDSGPNTAPPSIHSTHPPLLEPAAASVPSQSSTLTPTVDAAAGHVPSNLNTTQDASLPPLSVSSTPSAIHLSPPCSSSPPPTTVNQSILQSQVLPQPVTQAVSQPQTQVQAQPQPQAFSHPQSQTVSSVSAASVPSTLPTVVPPQMLTSPPLAHTIPFVSSPPSSSLIASEVSSDHSSVLPTPSLTSSVIPTTAILGPQLAPSVVSLPAPTPSSSAGGVLPVTTNVPTVQPTLVHSQPQTAALPGQTHAHSDCEPRCEHSSESQCKPDDIQALEMKLRSLFMDLGGGVPSTQGDIVAADLAAVAGTSSPVGPCSTSTTSVAVSGSSQSAIPPQPPSSLALGSLGSPAPIQGPGTPVFTPAQSIIPVSLGQTTPSKTPLSRVPASSPPSELPPPFPGPCVIQSQQPLEDLDAQLRRALSPETVSVGGQASHISVASVGQPVPFPVEEETLSSPVHPPQTQLGRFKVSRAIEEPAVQRPACTESSSTTSSTSSSSSSSTLSSPENTLHKNSSLPLKAEGAGKTGDVVDGPPHKTPVGSHHPSPLTSPCPSPKPPTTTIGRFQVTPKPEARVGRFSVSRAEEQSPPPAAKAANGPSDPGQVLTPDSTHKASLPSLNNSFNNSYISSDNDSEFEDEDFKREVTRLREKHMREIQELQSRQKEEIDRLFTRLGKVPPPSAIPPVLTLTGRRRRPTKSKSSKSSRTSSKSPLQPGSTLSAQSVPTMYPGQLALLAPGGLADSNSSTLLQPLKPSPSSDNLCSAYTSEAALSVPSLCAPTPGTNSTNAVSGSGGLGQSQGGSQCLAPNMPAPHQRKGTFTDDLHKLVDNWARDAMNLSQGKRSAKQLQQAPVQGHSYEVIQSASLGRKYSAPSQLCPSSIGGSAHIPTNSSTATSLAARKGSLCHPPASSTPPQPQLPQFIHYTPTAAYSAQWSGPAHSLSTPHQAPTQPLLVSTSQPLGPYPTPQGQIPGQGPLQAFHVTNTLQKSVSNPGGPNLRTT</sequence>
<feature type="compositionally biased region" description="Low complexity" evidence="14">
    <location>
        <begin position="1117"/>
        <end position="1136"/>
    </location>
</feature>
<protein>
    <recommendedName>
        <fullName evidence="3">non-specific serine/threonine protein kinase</fullName>
        <ecNumber evidence="3">2.7.11.1</ecNumber>
    </recommendedName>
</protein>
<feature type="compositionally biased region" description="Polar residues" evidence="14">
    <location>
        <begin position="956"/>
        <end position="973"/>
    </location>
</feature>
<feature type="compositionally biased region" description="Basic and acidic residues" evidence="14">
    <location>
        <begin position="233"/>
        <end position="257"/>
    </location>
</feature>
<evidence type="ECO:0000256" key="4">
    <source>
        <dbReference type="ARBA" id="ARBA00022490"/>
    </source>
</evidence>
<evidence type="ECO:0000256" key="14">
    <source>
        <dbReference type="SAM" id="MobiDB-lite"/>
    </source>
</evidence>
<dbReference type="Pfam" id="PF00069">
    <property type="entry name" value="Pkinase"/>
    <property type="match status" value="1"/>
</dbReference>
<feature type="region of interest" description="Disordered" evidence="14">
    <location>
        <begin position="224"/>
        <end position="268"/>
    </location>
</feature>
<keyword evidence="17" id="KW-1185">Reference proteome</keyword>
<dbReference type="Ensembl" id="ENSHBUT00000008581.1">
    <property type="protein sequence ID" value="ENSHBUP00000004511.1"/>
    <property type="gene ID" value="ENSHBUG00000005817.1"/>
</dbReference>
<dbReference type="OMA" id="PEPNGMT"/>
<comment type="cofactor">
    <cofactor evidence="1">
        <name>Mg(2+)</name>
        <dbReference type="ChEBI" id="CHEBI:18420"/>
    </cofactor>
</comment>
<feature type="compositionally biased region" description="Polar residues" evidence="14">
    <location>
        <begin position="1562"/>
        <end position="1572"/>
    </location>
</feature>
<feature type="region of interest" description="Disordered" evidence="14">
    <location>
        <begin position="1936"/>
        <end position="1972"/>
    </location>
</feature>
<feature type="region of interest" description="Disordered" evidence="14">
    <location>
        <begin position="1"/>
        <end position="43"/>
    </location>
</feature>
<feature type="compositionally biased region" description="Low complexity" evidence="14">
    <location>
        <begin position="777"/>
        <end position="827"/>
    </location>
</feature>
<dbReference type="GO" id="GO:0004674">
    <property type="term" value="F:protein serine/threonine kinase activity"/>
    <property type="evidence" value="ECO:0007669"/>
    <property type="project" value="UniProtKB-KW"/>
</dbReference>
<feature type="compositionally biased region" description="Polar residues" evidence="14">
    <location>
        <begin position="1058"/>
        <end position="1067"/>
    </location>
</feature>
<feature type="compositionally biased region" description="Basic residues" evidence="14">
    <location>
        <begin position="1745"/>
        <end position="1757"/>
    </location>
</feature>
<keyword evidence="6" id="KW-0597">Phosphoprotein</keyword>
<feature type="coiled-coil region" evidence="13">
    <location>
        <begin position="1696"/>
        <end position="1723"/>
    </location>
</feature>
<dbReference type="GeneTree" id="ENSGT00940000155474"/>
<dbReference type="EC" id="2.7.11.1" evidence="3"/>
<evidence type="ECO:0000256" key="3">
    <source>
        <dbReference type="ARBA" id="ARBA00012513"/>
    </source>
</evidence>
<keyword evidence="8" id="KW-0547">Nucleotide-binding</keyword>
<feature type="region of interest" description="Disordered" evidence="14">
    <location>
        <begin position="1534"/>
        <end position="1695"/>
    </location>
</feature>
<dbReference type="CDD" id="cd14030">
    <property type="entry name" value="STKc_WNK1"/>
    <property type="match status" value="1"/>
</dbReference>
<feature type="compositionally biased region" description="Polar residues" evidence="14">
    <location>
        <begin position="750"/>
        <end position="763"/>
    </location>
</feature>
<evidence type="ECO:0000256" key="12">
    <source>
        <dbReference type="ARBA" id="ARBA00048679"/>
    </source>
</evidence>
<dbReference type="PANTHER" id="PTHR13902">
    <property type="entry name" value="SERINE/THREONINE-PROTEIN KINASE WNK WITH NO LYSINE -RELATED"/>
    <property type="match status" value="1"/>
</dbReference>
<dbReference type="Proteomes" id="UP000264840">
    <property type="component" value="Unplaced"/>
</dbReference>
<dbReference type="FunFam" id="3.10.20.90:FF:000007">
    <property type="entry name" value="Serine/threonine-protein kinase WNK1 isoform 1"/>
    <property type="match status" value="1"/>
</dbReference>
<keyword evidence="4" id="KW-0963">Cytoplasm</keyword>
<evidence type="ECO:0000256" key="5">
    <source>
        <dbReference type="ARBA" id="ARBA00022527"/>
    </source>
</evidence>
<feature type="region of interest" description="Disordered" evidence="14">
    <location>
        <begin position="685"/>
        <end position="876"/>
    </location>
</feature>
<feature type="compositionally biased region" description="Low complexity" evidence="14">
    <location>
        <begin position="688"/>
        <end position="705"/>
    </location>
</feature>
<feature type="region of interest" description="Disordered" evidence="14">
    <location>
        <begin position="1013"/>
        <end position="1041"/>
    </location>
</feature>
<evidence type="ECO:0000256" key="9">
    <source>
        <dbReference type="ARBA" id="ARBA00022777"/>
    </source>
</evidence>
<evidence type="ECO:0000256" key="6">
    <source>
        <dbReference type="ARBA" id="ARBA00022553"/>
    </source>
</evidence>
<dbReference type="InterPro" id="IPR000719">
    <property type="entry name" value="Prot_kinase_dom"/>
</dbReference>
<dbReference type="InterPro" id="IPR050588">
    <property type="entry name" value="WNK_Ser-Thr_kinase"/>
</dbReference>
<keyword evidence="13" id="KW-0175">Coiled coil</keyword>
<evidence type="ECO:0000256" key="7">
    <source>
        <dbReference type="ARBA" id="ARBA00022679"/>
    </source>
</evidence>
<evidence type="ECO:0000313" key="16">
    <source>
        <dbReference type="Ensembl" id="ENSHBUP00000004511.1"/>
    </source>
</evidence>
<accession>A0A3Q3BR89</accession>
<dbReference type="SMART" id="SM00220">
    <property type="entry name" value="S_TKc"/>
    <property type="match status" value="1"/>
</dbReference>
<keyword evidence="10" id="KW-0067">ATP-binding</keyword>
<feature type="compositionally biased region" description="Low complexity" evidence="14">
    <location>
        <begin position="1375"/>
        <end position="1409"/>
    </location>
</feature>
<feature type="compositionally biased region" description="Polar residues" evidence="14">
    <location>
        <begin position="1088"/>
        <end position="1097"/>
    </location>
</feature>
<dbReference type="InterPro" id="IPR011009">
    <property type="entry name" value="Kinase-like_dom_sf"/>
</dbReference>
<dbReference type="SUPFAM" id="SSF56112">
    <property type="entry name" value="Protein kinase-like (PK-like)"/>
    <property type="match status" value="1"/>
</dbReference>
<feature type="compositionally biased region" description="Low complexity" evidence="14">
    <location>
        <begin position="1156"/>
        <end position="1192"/>
    </location>
</feature>
<keyword evidence="7" id="KW-0808">Transferase</keyword>
<evidence type="ECO:0000259" key="15">
    <source>
        <dbReference type="PROSITE" id="PS50011"/>
    </source>
</evidence>
<comment type="catalytic activity">
    <reaction evidence="11">
        <text>L-threonyl-[protein] + ATP = O-phospho-L-threonyl-[protein] + ADP + H(+)</text>
        <dbReference type="Rhea" id="RHEA:46608"/>
        <dbReference type="Rhea" id="RHEA-COMP:11060"/>
        <dbReference type="Rhea" id="RHEA-COMP:11605"/>
        <dbReference type="ChEBI" id="CHEBI:15378"/>
        <dbReference type="ChEBI" id="CHEBI:30013"/>
        <dbReference type="ChEBI" id="CHEBI:30616"/>
        <dbReference type="ChEBI" id="CHEBI:61977"/>
        <dbReference type="ChEBI" id="CHEBI:456216"/>
        <dbReference type="EC" id="2.7.11.1"/>
    </reaction>
</comment>
<dbReference type="Gene3D" id="3.10.20.90">
    <property type="entry name" value="Phosphatidylinositol 3-kinase Catalytic Subunit, Chain A, domain 1"/>
    <property type="match status" value="2"/>
</dbReference>
<evidence type="ECO:0000313" key="17">
    <source>
        <dbReference type="Proteomes" id="UP000264840"/>
    </source>
</evidence>
<dbReference type="PROSITE" id="PS00108">
    <property type="entry name" value="PROTEIN_KINASE_ST"/>
    <property type="match status" value="1"/>
</dbReference>
<comment type="subcellular location">
    <subcellularLocation>
        <location evidence="2">Cytoplasm</location>
    </subcellularLocation>
</comment>
<dbReference type="Gene3D" id="1.10.510.10">
    <property type="entry name" value="Transferase(Phosphotransferase) domain 1"/>
    <property type="match status" value="1"/>
</dbReference>
<feature type="compositionally biased region" description="Low complexity" evidence="14">
    <location>
        <begin position="1543"/>
        <end position="1561"/>
    </location>
</feature>
<feature type="compositionally biased region" description="Polar residues" evidence="14">
    <location>
        <begin position="1429"/>
        <end position="1438"/>
    </location>
</feature>
<feature type="region of interest" description="Disordered" evidence="14">
    <location>
        <begin position="1368"/>
        <end position="1453"/>
    </location>
</feature>
<feature type="compositionally biased region" description="Polar residues" evidence="14">
    <location>
        <begin position="1144"/>
        <end position="1155"/>
    </location>
</feature>
<feature type="compositionally biased region" description="Basic and acidic residues" evidence="14">
    <location>
        <begin position="630"/>
        <end position="645"/>
    </location>
</feature>
<feature type="compositionally biased region" description="Polar residues" evidence="14">
    <location>
        <begin position="33"/>
        <end position="43"/>
    </location>
</feature>
<keyword evidence="5" id="KW-0723">Serine/threonine-protein kinase</keyword>
<dbReference type="InterPro" id="IPR008271">
    <property type="entry name" value="Ser/Thr_kinase_AS"/>
</dbReference>
<evidence type="ECO:0000256" key="11">
    <source>
        <dbReference type="ARBA" id="ARBA00047899"/>
    </source>
</evidence>
<name>A0A3Q3BR89_HAPBU</name>
<dbReference type="PROSITE" id="PS50011">
    <property type="entry name" value="PROTEIN_KINASE_DOM"/>
    <property type="match status" value="1"/>
</dbReference>
<dbReference type="InterPro" id="IPR056865">
    <property type="entry name" value="CCTL2_WNK"/>
</dbReference>
<dbReference type="InterPro" id="IPR024678">
    <property type="entry name" value="Kinase_OSR1/WNK_CCT"/>
</dbReference>
<feature type="domain" description="Protein kinase" evidence="15">
    <location>
        <begin position="278"/>
        <end position="536"/>
    </location>
</feature>
<reference evidence="16" key="1">
    <citation type="submission" date="2025-08" db="UniProtKB">
        <authorList>
            <consortium name="Ensembl"/>
        </authorList>
    </citation>
    <scope>IDENTIFICATION</scope>
</reference>
<feature type="region of interest" description="Disordered" evidence="14">
    <location>
        <begin position="1058"/>
        <end position="1192"/>
    </location>
</feature>
<feature type="compositionally biased region" description="Polar residues" evidence="14">
    <location>
        <begin position="1936"/>
        <end position="1949"/>
    </location>
</feature>
<dbReference type="STRING" id="8153.ENSHBUP00000004511"/>
<reference evidence="16" key="2">
    <citation type="submission" date="2025-09" db="UniProtKB">
        <authorList>
            <consortium name="Ensembl"/>
        </authorList>
    </citation>
    <scope>IDENTIFICATION</scope>
</reference>
<organism evidence="16 17">
    <name type="scientific">Haplochromis burtoni</name>
    <name type="common">Burton's mouthbrooder</name>
    <name type="synonym">Chromis burtoni</name>
    <dbReference type="NCBI Taxonomy" id="8153"/>
    <lineage>
        <taxon>Eukaryota</taxon>
        <taxon>Metazoa</taxon>
        <taxon>Chordata</taxon>
        <taxon>Craniata</taxon>
        <taxon>Vertebrata</taxon>
        <taxon>Euteleostomi</taxon>
        <taxon>Actinopterygii</taxon>
        <taxon>Neopterygii</taxon>
        <taxon>Teleostei</taxon>
        <taxon>Neoteleostei</taxon>
        <taxon>Acanthomorphata</taxon>
        <taxon>Ovalentaria</taxon>
        <taxon>Cichlomorphae</taxon>
        <taxon>Cichliformes</taxon>
        <taxon>Cichlidae</taxon>
        <taxon>African cichlids</taxon>
        <taxon>Pseudocrenilabrinae</taxon>
        <taxon>Haplochromini</taxon>
        <taxon>Haplochromis</taxon>
    </lineage>
</organism>
<evidence type="ECO:0000256" key="2">
    <source>
        <dbReference type="ARBA" id="ARBA00004496"/>
    </source>
</evidence>
<comment type="catalytic activity">
    <reaction evidence="12">
        <text>L-seryl-[protein] + ATP = O-phospho-L-seryl-[protein] + ADP + H(+)</text>
        <dbReference type="Rhea" id="RHEA:17989"/>
        <dbReference type="Rhea" id="RHEA-COMP:9863"/>
        <dbReference type="Rhea" id="RHEA-COMP:11604"/>
        <dbReference type="ChEBI" id="CHEBI:15378"/>
        <dbReference type="ChEBI" id="CHEBI:29999"/>
        <dbReference type="ChEBI" id="CHEBI:30616"/>
        <dbReference type="ChEBI" id="CHEBI:83421"/>
        <dbReference type="ChEBI" id="CHEBI:456216"/>
        <dbReference type="EC" id="2.7.11.1"/>
    </reaction>
</comment>
<feature type="compositionally biased region" description="Basic and acidic residues" evidence="14">
    <location>
        <begin position="1310"/>
        <end position="1326"/>
    </location>
</feature>
<feature type="compositionally biased region" description="Polar residues" evidence="14">
    <location>
        <begin position="1768"/>
        <end position="1778"/>
    </location>
</feature>
<dbReference type="GO" id="GO:0005524">
    <property type="term" value="F:ATP binding"/>
    <property type="evidence" value="ECO:0007669"/>
    <property type="project" value="UniProtKB-KW"/>
</dbReference>
<dbReference type="Pfam" id="PF12202">
    <property type="entry name" value="OSR1_C"/>
    <property type="match status" value="1"/>
</dbReference>
<keyword evidence="9" id="KW-0418">Kinase</keyword>
<dbReference type="FunFam" id="1.10.510.10:FF:000006">
    <property type="entry name" value="Serine/threonine-protein kinase WNK1 isoform 2"/>
    <property type="match status" value="1"/>
</dbReference>
<feature type="compositionally biased region" description="Low complexity" evidence="14">
    <location>
        <begin position="1669"/>
        <end position="1685"/>
    </location>
</feature>
<feature type="region of interest" description="Disordered" evidence="14">
    <location>
        <begin position="630"/>
        <end position="673"/>
    </location>
</feature>
<feature type="compositionally biased region" description="Pro residues" evidence="14">
    <location>
        <begin position="1603"/>
        <end position="1613"/>
    </location>
</feature>
<evidence type="ECO:0000256" key="13">
    <source>
        <dbReference type="SAM" id="Coils"/>
    </source>
</evidence>
<proteinExistence type="predicted"/>
<evidence type="ECO:0000256" key="8">
    <source>
        <dbReference type="ARBA" id="ARBA00022741"/>
    </source>
</evidence>
<feature type="region of interest" description="Disordered" evidence="14">
    <location>
        <begin position="951"/>
        <end position="988"/>
    </location>
</feature>